<comment type="caution">
    <text evidence="1">The sequence shown here is derived from an EMBL/GenBank/DDBJ whole genome shotgun (WGS) entry which is preliminary data.</text>
</comment>
<keyword evidence="2" id="KW-1185">Reference proteome</keyword>
<name>A0A3D8IA82_9HELI</name>
<proteinExistence type="predicted"/>
<evidence type="ECO:0000313" key="2">
    <source>
        <dbReference type="Proteomes" id="UP000256379"/>
    </source>
</evidence>
<accession>A0A3D8IA82</accession>
<dbReference type="AlphaFoldDB" id="A0A3D8IA82"/>
<evidence type="ECO:0008006" key="3">
    <source>
        <dbReference type="Google" id="ProtNLM"/>
    </source>
</evidence>
<gene>
    <name evidence="1" type="ORF">CQA53_09585</name>
</gene>
<dbReference type="OrthoDB" id="308101at2"/>
<reference evidence="1 2" key="1">
    <citation type="submission" date="2018-04" db="EMBL/GenBank/DDBJ databases">
        <title>Novel Campyloabacter and Helicobacter Species and Strains.</title>
        <authorList>
            <person name="Mannion A.J."/>
            <person name="Shen Z."/>
            <person name="Fox J.G."/>
        </authorList>
    </citation>
    <scope>NUCLEOTIDE SEQUENCE [LARGE SCALE GENOMIC DNA]</scope>
    <source>
        <strain evidence="1 2">MIT 17-337</strain>
    </source>
</reference>
<protein>
    <recommendedName>
        <fullName evidence="3">DUF2589 domain-containing protein</fullName>
    </recommendedName>
</protein>
<organism evidence="1 2">
    <name type="scientific">Helicobacter didelphidarum</name>
    <dbReference type="NCBI Taxonomy" id="2040648"/>
    <lineage>
        <taxon>Bacteria</taxon>
        <taxon>Pseudomonadati</taxon>
        <taxon>Campylobacterota</taxon>
        <taxon>Epsilonproteobacteria</taxon>
        <taxon>Campylobacterales</taxon>
        <taxon>Helicobacteraceae</taxon>
        <taxon>Helicobacter</taxon>
    </lineage>
</organism>
<evidence type="ECO:0000313" key="1">
    <source>
        <dbReference type="EMBL" id="RDU62060.1"/>
    </source>
</evidence>
<sequence>MANANKSLSDIIISIAKSVAQAQSDVEESQLSHIFTFFERKFKKDEKGNLTDDLLPGIFPRKLKIGIPDSDSKFFRTKYYSVPYINLLPITPIHIENIKTEFDVSLVGIESNQQTEEGEETEGDMKDFKALPSLKVDVVGGGFGKKNGLSAHICLTMSRHDLPEGTSRMINELINNAQGYQEDLILRKEGQDNEEEIDES</sequence>
<dbReference type="InterPro" id="IPR024510">
    <property type="entry name" value="DUF2589"/>
</dbReference>
<dbReference type="RefSeq" id="WP_115543778.1">
    <property type="nucleotide sequence ID" value="NZ_NXLQ01000036.1"/>
</dbReference>
<dbReference type="Pfam" id="PF11655">
    <property type="entry name" value="DUF2589"/>
    <property type="match status" value="1"/>
</dbReference>
<dbReference type="Proteomes" id="UP000256379">
    <property type="component" value="Unassembled WGS sequence"/>
</dbReference>
<dbReference type="EMBL" id="NXLQ01000036">
    <property type="protein sequence ID" value="RDU62060.1"/>
    <property type="molecule type" value="Genomic_DNA"/>
</dbReference>